<accession>A0A0F9HUK1</accession>
<dbReference type="Gene3D" id="2.130.10.10">
    <property type="entry name" value="YVTN repeat-like/Quinoprotein amine dehydrogenase"/>
    <property type="match status" value="1"/>
</dbReference>
<dbReference type="InterPro" id="IPR015943">
    <property type="entry name" value="WD40/YVTN_repeat-like_dom_sf"/>
</dbReference>
<sequence length="191" mass="21765">MEALQVTNYNSPYQLQRKTAAKLRNVLIPLLLIITVLSVTACDNMPAPFPPEFTTTSLIEETPLDEDLSADERTGNALHLQYMQEHLKFEHISIEQGLSQSTVFCILQDSKGFMWFGTEDGLDRYDGYSFKVYRHDPDNPNSINDNYVMSIYEDRSGFLWIGTLSGLDRVDRKTERLITIREGGVTSIHPV</sequence>
<organism evidence="3">
    <name type="scientific">marine sediment metagenome</name>
    <dbReference type="NCBI Taxonomy" id="412755"/>
    <lineage>
        <taxon>unclassified sequences</taxon>
        <taxon>metagenomes</taxon>
        <taxon>ecological metagenomes</taxon>
    </lineage>
</organism>
<feature type="transmembrane region" description="Helical" evidence="2">
    <location>
        <begin position="23"/>
        <end position="41"/>
    </location>
</feature>
<gene>
    <name evidence="3" type="ORF">LCGC14_2021410</name>
</gene>
<dbReference type="GO" id="GO:0000155">
    <property type="term" value="F:phosphorelay sensor kinase activity"/>
    <property type="evidence" value="ECO:0007669"/>
    <property type="project" value="TreeGrafter"/>
</dbReference>
<reference evidence="3" key="1">
    <citation type="journal article" date="2015" name="Nature">
        <title>Complex archaea that bridge the gap between prokaryotes and eukaryotes.</title>
        <authorList>
            <person name="Spang A."/>
            <person name="Saw J.H."/>
            <person name="Jorgensen S.L."/>
            <person name="Zaremba-Niedzwiedzka K."/>
            <person name="Martijn J."/>
            <person name="Lind A.E."/>
            <person name="van Eijk R."/>
            <person name="Schleper C."/>
            <person name="Guy L."/>
            <person name="Ettema T.J."/>
        </authorList>
    </citation>
    <scope>NUCLEOTIDE SEQUENCE</scope>
</reference>
<dbReference type="Pfam" id="PF07494">
    <property type="entry name" value="Reg_prop"/>
    <property type="match status" value="2"/>
</dbReference>
<keyword evidence="1" id="KW-0597">Phosphoprotein</keyword>
<dbReference type="AlphaFoldDB" id="A0A0F9HUK1"/>
<dbReference type="PANTHER" id="PTHR43547">
    <property type="entry name" value="TWO-COMPONENT HISTIDINE KINASE"/>
    <property type="match status" value="1"/>
</dbReference>
<dbReference type="SUPFAM" id="SSF63829">
    <property type="entry name" value="Calcium-dependent phosphotriesterase"/>
    <property type="match status" value="1"/>
</dbReference>
<evidence type="ECO:0000256" key="1">
    <source>
        <dbReference type="ARBA" id="ARBA00022553"/>
    </source>
</evidence>
<comment type="caution">
    <text evidence="3">The sequence shown here is derived from an EMBL/GenBank/DDBJ whole genome shotgun (WGS) entry which is preliminary data.</text>
</comment>
<dbReference type="PANTHER" id="PTHR43547:SF2">
    <property type="entry name" value="HYBRID SIGNAL TRANSDUCTION HISTIDINE KINASE C"/>
    <property type="match status" value="1"/>
</dbReference>
<evidence type="ECO:0000256" key="2">
    <source>
        <dbReference type="SAM" id="Phobius"/>
    </source>
</evidence>
<keyword evidence="2" id="KW-0812">Transmembrane</keyword>
<name>A0A0F9HUK1_9ZZZZ</name>
<proteinExistence type="predicted"/>
<keyword evidence="2" id="KW-0472">Membrane</keyword>
<dbReference type="InterPro" id="IPR011110">
    <property type="entry name" value="Reg_prop"/>
</dbReference>
<evidence type="ECO:0000313" key="3">
    <source>
        <dbReference type="EMBL" id="KKL78782.1"/>
    </source>
</evidence>
<keyword evidence="2" id="KW-1133">Transmembrane helix</keyword>
<dbReference type="EMBL" id="LAZR01023353">
    <property type="protein sequence ID" value="KKL78782.1"/>
    <property type="molecule type" value="Genomic_DNA"/>
</dbReference>
<protein>
    <submittedName>
        <fullName evidence="3">Uncharacterized protein</fullName>
    </submittedName>
</protein>